<feature type="compositionally biased region" description="Pro residues" evidence="1">
    <location>
        <begin position="26"/>
        <end position="40"/>
    </location>
</feature>
<evidence type="ECO:0000313" key="3">
    <source>
        <dbReference type="EMBL" id="KAB5589914.1"/>
    </source>
</evidence>
<keyword evidence="2" id="KW-0472">Membrane</keyword>
<dbReference type="PANTHER" id="PTHR31912">
    <property type="entry name" value="IP13529P"/>
    <property type="match status" value="1"/>
</dbReference>
<name>A0A5N5QE18_9AGAM</name>
<dbReference type="OrthoDB" id="2246127at2759"/>
<dbReference type="EMBL" id="SSOP01000216">
    <property type="protein sequence ID" value="KAB5589914.1"/>
    <property type="molecule type" value="Genomic_DNA"/>
</dbReference>
<keyword evidence="2" id="KW-1133">Transmembrane helix</keyword>
<keyword evidence="3" id="KW-0675">Receptor</keyword>
<feature type="compositionally biased region" description="Acidic residues" evidence="1">
    <location>
        <begin position="129"/>
        <end position="145"/>
    </location>
</feature>
<keyword evidence="2" id="KW-0812">Transmembrane</keyword>
<feature type="region of interest" description="Disordered" evidence="1">
    <location>
        <begin position="121"/>
        <end position="163"/>
    </location>
</feature>
<keyword evidence="4" id="KW-1185">Reference proteome</keyword>
<dbReference type="Proteomes" id="UP000383932">
    <property type="component" value="Unassembled WGS sequence"/>
</dbReference>
<comment type="caution">
    <text evidence="3">The sequence shown here is derived from an EMBL/GenBank/DDBJ whole genome shotgun (WGS) entry which is preliminary data.</text>
</comment>
<feature type="compositionally biased region" description="Polar residues" evidence="1">
    <location>
        <begin position="1144"/>
        <end position="1165"/>
    </location>
</feature>
<dbReference type="PANTHER" id="PTHR31912:SF34">
    <property type="entry name" value="NOTOCHORD-RELATED PROTEIN"/>
    <property type="match status" value="1"/>
</dbReference>
<evidence type="ECO:0000313" key="4">
    <source>
        <dbReference type="Proteomes" id="UP000383932"/>
    </source>
</evidence>
<feature type="region of interest" description="Disordered" evidence="1">
    <location>
        <begin position="1240"/>
        <end position="1266"/>
    </location>
</feature>
<evidence type="ECO:0000256" key="1">
    <source>
        <dbReference type="SAM" id="MobiDB-lite"/>
    </source>
</evidence>
<sequence length="1541" mass="174676">MKRHRETYSHKLTYKKAKLARASGQPSPPPPPPPLPPPTDPTQLPTHIQEYDSAGSWMRPFIEPGLMLPPTPPSAQATSDSTYVSVFAPSFSASDDIILETDPNLGDELSHEREELEHQFTSAINDDATPGDEDMSPEESDEEEHEPGPRRRNRSTPADPTTFPWPDMKHFYTHVLFRSPRLGFSRAQKEAILHWGKLCGMTGVPTLSSLGKCDDHLKRCGKNPTRKFTTGMVFWLLPLMFVVYGMNKDFSNPFVRPQMVFYPTDGEGSIEEIWDGQKLAQGECPDKLTPMVISPRDPEYHYFVNEICERVSGELFIPIMFLRRQGGMWARGHMVNCTVADIRICMRVSDERILCPVEDFGHNCVDILHNFGSKLYFDDSSSRYQHFMPHPLCVQANSRIVYSIPLIIFQDDVSANRSKQWNKHHVIYMSNGALPRKELNKPANIKFVGSSPTAAPLDMMECVKQMCEETFEEPICVWDAEAECQILVRIYVHFISADNQMHVVHCSSTGLNSLLFCRTCMGGGSHVEFLTEEGFYVLFKPGAPRNLQETIRAVGEQIRVTLEGEPVSRLTSEQRKTGVKDPVAQIFLDKLHARRAQIIKSSPSGAKTSKVQIAGILRTELGANLTVQHMNPLLRMKDFDVHKDTPLEILHTVLLGALKYYWRFTCKLMDKKQTETFKIRFNSLSVSGLEMGTSNVPDYICRYPGSLTGKHFRFVVQLVPFALYDLIPAELFRVWLLLGRMTVLMWHTCIPDLDKYCDELTMVINDFLHAVAVFDPATITVKAKLHILTHAPYYVRRFGPLLGPDSERYESYNSNFRLFSVLSTRLAPSLDAARSFARVDRLIHVALGGSWYSDEAWGYVQVGSAILKHMSSSTYSQELLGFETTQLPTPGRIRMRRRRTHFASKQWADALGHLAPCPDQALNQLLFDSADELVAQNGNVIVIGSDVILWTQGQLDIGRVVMIAGSSDQNHSFVIYQPFVWLPQLDQTFHMPAVIRQETCKTVSCSDIICGINLQHRCMASHCSEAGTKVVHQERELTGLTTRVSKHGDSTQYLVNINSMTNYEHIKDLMESHTKPPTLILNPASYQSIRHAAITRLKGNAKMKVEKRRQNKKLKEALEKAGGLSDKENGGAGSEGEQAIYQGASPQSMSEVDASGSTPLTNTHQFDPRLRIPEGWLTIWSEEYQRYCIYPSLTMPFVLDHLTAAIERRRAELDQEVECEDSLPPTNNLGLDDINAESDTEVQGQEAVTGQRRSRSDSTDTPAQRRAKYARLTETTCDFYQLRGSKRVEVQDFSGLNAVEQSIVIFGLLQGVRQDLASKDAKGFGATSDFKQHCSLMVRVLLLSPTNKSYVCADFMKFLKTDVRRHFQEWRLLKSTVDEHAAFQEVIKTISNKATSERNALKSILNDAAEKGHCINRLMTELAPAEVYITEKHRARWAWILAFYKEHQKNVSEKKAKDNAFWQDIDKALHEYEEALVQRFPEHRDRASFRDVLFVDALRQYREEYPTQVPARNTPEDAADWQISLESRLARKHNYASDSTA</sequence>
<evidence type="ECO:0000256" key="2">
    <source>
        <dbReference type="SAM" id="Phobius"/>
    </source>
</evidence>
<proteinExistence type="predicted"/>
<feature type="transmembrane region" description="Helical" evidence="2">
    <location>
        <begin position="228"/>
        <end position="246"/>
    </location>
</feature>
<feature type="compositionally biased region" description="Basic and acidic residues" evidence="1">
    <location>
        <begin position="1117"/>
        <end position="1129"/>
    </location>
</feature>
<organism evidence="3 4">
    <name type="scientific">Ceratobasidium theobromae</name>
    <dbReference type="NCBI Taxonomy" id="1582974"/>
    <lineage>
        <taxon>Eukaryota</taxon>
        <taxon>Fungi</taxon>
        <taxon>Dikarya</taxon>
        <taxon>Basidiomycota</taxon>
        <taxon>Agaricomycotina</taxon>
        <taxon>Agaricomycetes</taxon>
        <taxon>Cantharellales</taxon>
        <taxon>Ceratobasidiaceae</taxon>
        <taxon>Ceratobasidium</taxon>
    </lineage>
</organism>
<accession>A0A5N5QE18</accession>
<protein>
    <submittedName>
        <fullName evidence="3">Glutamate receptor 3,4</fullName>
    </submittedName>
</protein>
<reference evidence="3 4" key="1">
    <citation type="journal article" date="2019" name="Fungal Biol. Biotechnol.">
        <title>Draft genome sequence of fastidious pathogen Ceratobasidium theobromae, which causes vascular-streak dieback in Theobroma cacao.</title>
        <authorList>
            <person name="Ali S.S."/>
            <person name="Asman A."/>
            <person name="Shao J."/>
            <person name="Firmansyah A.P."/>
            <person name="Susilo A.W."/>
            <person name="Rosmana A."/>
            <person name="McMahon P."/>
            <person name="Junaid M."/>
            <person name="Guest D."/>
            <person name="Kheng T.Y."/>
            <person name="Meinhardt L.W."/>
            <person name="Bailey B.A."/>
        </authorList>
    </citation>
    <scope>NUCLEOTIDE SEQUENCE [LARGE SCALE GENOMIC DNA]</scope>
    <source>
        <strain evidence="3 4">CT2</strain>
    </source>
</reference>
<feature type="region of interest" description="Disordered" evidence="1">
    <location>
        <begin position="1117"/>
        <end position="1166"/>
    </location>
</feature>
<gene>
    <name evidence="3" type="ORF">CTheo_6637</name>
</gene>
<feature type="region of interest" description="Disordered" evidence="1">
    <location>
        <begin position="1"/>
        <end position="46"/>
    </location>
</feature>